<comment type="catalytic activity">
    <reaction evidence="1">
        <text>S-ubiquitinyl-[E2 ubiquitin-conjugating enzyme]-L-cysteine + [acceptor protein]-L-lysine = [E2 ubiquitin-conjugating enzyme]-L-cysteine + N(6)-ubiquitinyl-[acceptor protein]-L-lysine.</text>
        <dbReference type="EC" id="2.3.2.27"/>
    </reaction>
</comment>
<feature type="region of interest" description="Disordered" evidence="20">
    <location>
        <begin position="878"/>
        <end position="901"/>
    </location>
</feature>
<evidence type="ECO:0000256" key="6">
    <source>
        <dbReference type="ARBA" id="ARBA00022448"/>
    </source>
</evidence>
<evidence type="ECO:0000256" key="17">
    <source>
        <dbReference type="ARBA" id="ARBA00023140"/>
    </source>
</evidence>
<keyword evidence="12" id="KW-0833">Ubl conjugation pathway</keyword>
<dbReference type="PANTHER" id="PTHR23350">
    <property type="entry name" value="PEROXISOME ASSEMBLY PROTEIN 10"/>
    <property type="match status" value="1"/>
</dbReference>
<evidence type="ECO:0000313" key="23">
    <source>
        <dbReference type="Proteomes" id="UP001215598"/>
    </source>
</evidence>
<evidence type="ECO:0000256" key="9">
    <source>
        <dbReference type="ARBA" id="ARBA00022692"/>
    </source>
</evidence>
<organism evidence="22 23">
    <name type="scientific">Mycena metata</name>
    <dbReference type="NCBI Taxonomy" id="1033252"/>
    <lineage>
        <taxon>Eukaryota</taxon>
        <taxon>Fungi</taxon>
        <taxon>Dikarya</taxon>
        <taxon>Basidiomycota</taxon>
        <taxon>Agaricomycotina</taxon>
        <taxon>Agaricomycetes</taxon>
        <taxon>Agaricomycetidae</taxon>
        <taxon>Agaricales</taxon>
        <taxon>Marasmiineae</taxon>
        <taxon>Mycenaceae</taxon>
        <taxon>Mycena</taxon>
    </lineage>
</organism>
<comment type="similarity">
    <text evidence="4">Belongs to the pex2/pex10/pex12 family.</text>
</comment>
<dbReference type="Proteomes" id="UP001215598">
    <property type="component" value="Unassembled WGS sequence"/>
</dbReference>
<evidence type="ECO:0000256" key="1">
    <source>
        <dbReference type="ARBA" id="ARBA00000900"/>
    </source>
</evidence>
<evidence type="ECO:0000256" key="10">
    <source>
        <dbReference type="ARBA" id="ARBA00022723"/>
    </source>
</evidence>
<dbReference type="SMART" id="SM00184">
    <property type="entry name" value="RING"/>
    <property type="match status" value="1"/>
</dbReference>
<evidence type="ECO:0000256" key="20">
    <source>
        <dbReference type="SAM" id="MobiDB-lite"/>
    </source>
</evidence>
<dbReference type="AlphaFoldDB" id="A0AAD7IFV4"/>
<evidence type="ECO:0000256" key="11">
    <source>
        <dbReference type="ARBA" id="ARBA00022771"/>
    </source>
</evidence>
<keyword evidence="6" id="KW-0813">Transport</keyword>
<evidence type="ECO:0000259" key="21">
    <source>
        <dbReference type="PROSITE" id="PS50089"/>
    </source>
</evidence>
<proteinExistence type="inferred from homology"/>
<evidence type="ECO:0000256" key="15">
    <source>
        <dbReference type="ARBA" id="ARBA00022989"/>
    </source>
</evidence>
<protein>
    <recommendedName>
        <fullName evidence="5">RING-type E3 ubiquitin transferase</fullName>
        <ecNumber evidence="5">2.3.2.27</ecNumber>
    </recommendedName>
    <alternativeName>
        <fullName evidence="18">Peroxin-10</fullName>
    </alternativeName>
</protein>
<feature type="compositionally biased region" description="Polar residues" evidence="20">
    <location>
        <begin position="52"/>
        <end position="63"/>
    </location>
</feature>
<dbReference type="InterPro" id="IPR001841">
    <property type="entry name" value="Znf_RING"/>
</dbReference>
<dbReference type="Pfam" id="PF13923">
    <property type="entry name" value="zf-C3HC4_2"/>
    <property type="match status" value="1"/>
</dbReference>
<feature type="compositionally biased region" description="Low complexity" evidence="20">
    <location>
        <begin position="75"/>
        <end position="99"/>
    </location>
</feature>
<comment type="caution">
    <text evidence="22">The sequence shown here is derived from an EMBL/GenBank/DDBJ whole genome shotgun (WGS) entry which is preliminary data.</text>
</comment>
<evidence type="ECO:0000256" key="2">
    <source>
        <dbReference type="ARBA" id="ARBA00004585"/>
    </source>
</evidence>
<evidence type="ECO:0000256" key="18">
    <source>
        <dbReference type="ARBA" id="ARBA00041230"/>
    </source>
</evidence>
<keyword evidence="10" id="KW-0479">Metal-binding</keyword>
<dbReference type="InterPro" id="IPR013083">
    <property type="entry name" value="Znf_RING/FYVE/PHD"/>
</dbReference>
<evidence type="ECO:0000256" key="8">
    <source>
        <dbReference type="ARBA" id="ARBA00022679"/>
    </source>
</evidence>
<feature type="region of interest" description="Disordered" evidence="20">
    <location>
        <begin position="587"/>
        <end position="615"/>
    </location>
</feature>
<dbReference type="InterPro" id="IPR025654">
    <property type="entry name" value="PEX2/10"/>
</dbReference>
<evidence type="ECO:0000256" key="12">
    <source>
        <dbReference type="ARBA" id="ARBA00022786"/>
    </source>
</evidence>
<name>A0AAD7IFV4_9AGAR</name>
<keyword evidence="15" id="KW-1133">Transmembrane helix</keyword>
<evidence type="ECO:0000256" key="7">
    <source>
        <dbReference type="ARBA" id="ARBA00022593"/>
    </source>
</evidence>
<dbReference type="Gene3D" id="3.30.40.10">
    <property type="entry name" value="Zinc/RING finger domain, C3HC4 (zinc finger)"/>
    <property type="match status" value="1"/>
</dbReference>
<dbReference type="GO" id="GO:0008270">
    <property type="term" value="F:zinc ion binding"/>
    <property type="evidence" value="ECO:0007669"/>
    <property type="project" value="UniProtKB-KW"/>
</dbReference>
<keyword evidence="14" id="KW-0653">Protein transport</keyword>
<dbReference type="InterPro" id="IPR017907">
    <property type="entry name" value="Znf_RING_CS"/>
</dbReference>
<dbReference type="GO" id="GO:0005778">
    <property type="term" value="C:peroxisomal membrane"/>
    <property type="evidence" value="ECO:0007669"/>
    <property type="project" value="UniProtKB-SubCell"/>
</dbReference>
<dbReference type="EC" id="2.3.2.27" evidence="5"/>
<dbReference type="EMBL" id="JARKIB010000101">
    <property type="protein sequence ID" value="KAJ7740827.1"/>
    <property type="molecule type" value="Genomic_DNA"/>
</dbReference>
<evidence type="ECO:0000256" key="5">
    <source>
        <dbReference type="ARBA" id="ARBA00012483"/>
    </source>
</evidence>
<evidence type="ECO:0000313" key="22">
    <source>
        <dbReference type="EMBL" id="KAJ7740827.1"/>
    </source>
</evidence>
<dbReference type="PANTHER" id="PTHR23350:SF0">
    <property type="entry name" value="PEROXISOME BIOGENESIS FACTOR 10"/>
    <property type="match status" value="1"/>
</dbReference>
<dbReference type="GO" id="GO:0061630">
    <property type="term" value="F:ubiquitin protein ligase activity"/>
    <property type="evidence" value="ECO:0007669"/>
    <property type="project" value="UniProtKB-EC"/>
</dbReference>
<comment type="subcellular location">
    <subcellularLocation>
        <location evidence="2">Peroxisome membrane</location>
        <topology evidence="2">Multi-pass membrane protein</topology>
    </subcellularLocation>
</comment>
<feature type="domain" description="RING-type" evidence="21">
    <location>
        <begin position="678"/>
        <end position="716"/>
    </location>
</feature>
<keyword evidence="23" id="KW-1185">Reference proteome</keyword>
<evidence type="ECO:0000256" key="3">
    <source>
        <dbReference type="ARBA" id="ARBA00004906"/>
    </source>
</evidence>
<feature type="compositionally biased region" description="Low complexity" evidence="20">
    <location>
        <begin position="587"/>
        <end position="600"/>
    </location>
</feature>
<comment type="pathway">
    <text evidence="3">Protein modification; protein ubiquitination.</text>
</comment>
<dbReference type="SUPFAM" id="SSF57850">
    <property type="entry name" value="RING/U-box"/>
    <property type="match status" value="1"/>
</dbReference>
<reference evidence="22" key="1">
    <citation type="submission" date="2023-03" db="EMBL/GenBank/DDBJ databases">
        <title>Massive genome expansion in bonnet fungi (Mycena s.s.) driven by repeated elements and novel gene families across ecological guilds.</title>
        <authorList>
            <consortium name="Lawrence Berkeley National Laboratory"/>
            <person name="Harder C.B."/>
            <person name="Miyauchi S."/>
            <person name="Viragh M."/>
            <person name="Kuo A."/>
            <person name="Thoen E."/>
            <person name="Andreopoulos B."/>
            <person name="Lu D."/>
            <person name="Skrede I."/>
            <person name="Drula E."/>
            <person name="Henrissat B."/>
            <person name="Morin E."/>
            <person name="Kohler A."/>
            <person name="Barry K."/>
            <person name="LaButti K."/>
            <person name="Morin E."/>
            <person name="Salamov A."/>
            <person name="Lipzen A."/>
            <person name="Mereny Z."/>
            <person name="Hegedus B."/>
            <person name="Baldrian P."/>
            <person name="Stursova M."/>
            <person name="Weitz H."/>
            <person name="Taylor A."/>
            <person name="Grigoriev I.V."/>
            <person name="Nagy L.G."/>
            <person name="Martin F."/>
            <person name="Kauserud H."/>
        </authorList>
    </citation>
    <scope>NUCLEOTIDE SEQUENCE</scope>
    <source>
        <strain evidence="22">CBHHK182m</strain>
    </source>
</reference>
<keyword evidence="7" id="KW-0962">Peroxisome biogenesis</keyword>
<evidence type="ECO:0000256" key="16">
    <source>
        <dbReference type="ARBA" id="ARBA00023136"/>
    </source>
</evidence>
<dbReference type="PROSITE" id="PS50089">
    <property type="entry name" value="ZF_RING_2"/>
    <property type="match status" value="1"/>
</dbReference>
<dbReference type="PROSITE" id="PS00518">
    <property type="entry name" value="ZF_RING_1"/>
    <property type="match status" value="1"/>
</dbReference>
<feature type="region of interest" description="Disordered" evidence="20">
    <location>
        <begin position="48"/>
        <end position="116"/>
    </location>
</feature>
<evidence type="ECO:0000256" key="13">
    <source>
        <dbReference type="ARBA" id="ARBA00022833"/>
    </source>
</evidence>
<sequence>MTHLPLPPSPFFLGPRSKSTTLALDIAEVLAQDFYATALKKKLVENDDDQAVSLSHQSASPSDISMDDDTASNLSMDSSSEISASDSDSGLSMSDASDAPTSPVDSDNDYRPSKKGSLAVTRSYALRARNDSAASPDHLSTALPVSAEAQSPMLLTDPISPKRKALDIELHPFPDVFTRGHLALLKFDFMQRNDETALFVDEQDRVGVLYIGWPVPNLLWQQTVIKAGDTMLDALKCLRISDEGGPPATPPEMIESGVRCHGLYGNRPQNVSGLPITMVHVALAGLRDSPAIQAIVSFQNAMLRRVAPRAWETARLDIERVLKHDTRLRLPFHLPYARGMREATAFAHVEYRFVTDGFPRRERAAQSSGMTVLTALGDYDPNEGELILWEDQKVINFPSGSSFMLPKWMHYSFTAVEAPGPQMIMVQSCDEAVSQFVANDFSCINFEEGTEIDQDLLMQLAQAAAAKASSDQYNMMRPPGGGRAPPRPPPKKQKPLGATADNPLLVNENGEFVAKLGSSPSKMLSPRKASTSSAPPPSPPMHLPHLRCSPGGGIIYPGIMGGPPLLIKSTAPLRSVLLTRTTTTTRAARAAATAGPSQQASRRRSAPRSPRPVDRTRVRVPTVPLHIIQRRGPSQRHGIRAVRAEPLIDADLYVTETRPAADVDPGDTTIKPFAHHVCAICLGPKSHLVTTPCGHTYCYVCIRKSLESSWHCPSCRRLITSAPVHNYDLQTAIAHDHPRWVDQKVPLQPDLETLLIPSSSDPDFLVPLCLEADGRWLPKPRRQIGKSFFTDTQHKIVNACVWRHGGACNGRAIQASHSLRAFNSEIVVSQGLIPQHRLRARVADAKYRESRFTPPINYAAQKEHGAEALDEHLQHAHLARTQKRHEGRPPTPRPTPPTRNWRALRRMRLEEESNPPTENQRRCRALRRMGLEEDNSDDSDEDLPEGVCGCNLSECQRPHRNETVKRKEWKLFHLKYDNDGNVRKEWELLHGKEGDEVSERWGYKSVNGKGNAKIYLICTANPSVHPVSVKSLKSFSSRVLLTFQGLTERVES</sequence>
<keyword evidence="11 19" id="KW-0863">Zinc-finger</keyword>
<keyword evidence="9" id="KW-0812">Transmembrane</keyword>
<evidence type="ECO:0000256" key="14">
    <source>
        <dbReference type="ARBA" id="ARBA00022927"/>
    </source>
</evidence>
<evidence type="ECO:0000256" key="19">
    <source>
        <dbReference type="PROSITE-ProRule" id="PRU00175"/>
    </source>
</evidence>
<evidence type="ECO:0000256" key="4">
    <source>
        <dbReference type="ARBA" id="ARBA00008704"/>
    </source>
</evidence>
<accession>A0AAD7IFV4</accession>
<dbReference type="GO" id="GO:0016558">
    <property type="term" value="P:protein import into peroxisome matrix"/>
    <property type="evidence" value="ECO:0007669"/>
    <property type="project" value="InterPro"/>
</dbReference>
<gene>
    <name evidence="22" type="ORF">B0H16DRAFT_1728842</name>
</gene>
<keyword evidence="16" id="KW-0472">Membrane</keyword>
<keyword evidence="13" id="KW-0862">Zinc</keyword>
<feature type="region of interest" description="Disordered" evidence="20">
    <location>
        <begin position="468"/>
        <end position="504"/>
    </location>
</feature>
<keyword evidence="17" id="KW-0576">Peroxisome</keyword>
<dbReference type="CDD" id="cd16449">
    <property type="entry name" value="RING-HC"/>
    <property type="match status" value="1"/>
</dbReference>
<feature type="region of interest" description="Disordered" evidence="20">
    <location>
        <begin position="516"/>
        <end position="544"/>
    </location>
</feature>
<keyword evidence="8" id="KW-0808">Transferase</keyword>